<dbReference type="RefSeq" id="WP_344986032.1">
    <property type="nucleotide sequence ID" value="NZ_BAAAXV010000001.1"/>
</dbReference>
<protein>
    <submittedName>
        <fullName evidence="1">Uncharacterized protein</fullName>
    </submittedName>
</protein>
<dbReference type="Proteomes" id="UP001589532">
    <property type="component" value="Unassembled WGS sequence"/>
</dbReference>
<evidence type="ECO:0000313" key="1">
    <source>
        <dbReference type="EMBL" id="MFB9629066.1"/>
    </source>
</evidence>
<organism evidence="1 2">
    <name type="scientific">Nonomuraea helvata</name>
    <dbReference type="NCBI Taxonomy" id="37484"/>
    <lineage>
        <taxon>Bacteria</taxon>
        <taxon>Bacillati</taxon>
        <taxon>Actinomycetota</taxon>
        <taxon>Actinomycetes</taxon>
        <taxon>Streptosporangiales</taxon>
        <taxon>Streptosporangiaceae</taxon>
        <taxon>Nonomuraea</taxon>
    </lineage>
</organism>
<gene>
    <name evidence="1" type="ORF">ACFFSA_38835</name>
</gene>
<dbReference type="EMBL" id="JBHMBW010000054">
    <property type="protein sequence ID" value="MFB9629066.1"/>
    <property type="molecule type" value="Genomic_DNA"/>
</dbReference>
<reference evidence="1 2" key="1">
    <citation type="submission" date="2024-09" db="EMBL/GenBank/DDBJ databases">
        <authorList>
            <person name="Sun Q."/>
            <person name="Mori K."/>
        </authorList>
    </citation>
    <scope>NUCLEOTIDE SEQUENCE [LARGE SCALE GENOMIC DNA]</scope>
    <source>
        <strain evidence="1 2">JCM 3143</strain>
    </source>
</reference>
<keyword evidence="2" id="KW-1185">Reference proteome</keyword>
<accession>A0ABV5SF65</accession>
<evidence type="ECO:0000313" key="2">
    <source>
        <dbReference type="Proteomes" id="UP001589532"/>
    </source>
</evidence>
<proteinExistence type="predicted"/>
<sequence>MANIIAQLLDPIEISEYLRGISDAETTWALYDISTDPTEWVKTGENGIAINENRSERCLIKYELWDETPPLLASWDRTWTGSVRFTSGIVTAMSGTSGGTSYGEEFDLGRQDTIWNARIYRKSLGHEEFTPDIVGFTLLKIQFWAASP</sequence>
<comment type="caution">
    <text evidence="1">The sequence shown here is derived from an EMBL/GenBank/DDBJ whole genome shotgun (WGS) entry which is preliminary data.</text>
</comment>
<name>A0ABV5SF65_9ACTN</name>